<dbReference type="AlphaFoldDB" id="A0AAD8YJS0"/>
<gene>
    <name evidence="2" type="ORF">QTG54_001631</name>
</gene>
<keyword evidence="3" id="KW-1185">Reference proteome</keyword>
<comment type="caution">
    <text evidence="2">The sequence shown here is derived from an EMBL/GenBank/DDBJ whole genome shotgun (WGS) entry which is preliminary data.</text>
</comment>
<name>A0AAD8YJS0_9STRA</name>
<sequence>MNKKLYHFTTLEAYYNIERVDFIRSSSSGKYGPGVYLTDLDQNEHSVEKISEALYNAGAEKNLRAGKLDHYISFDISGIHVKEERPHVYRYVGGNELCLSRHRVISRGLIQEIGSELFTAAAAVTAGAALYSHATDGRMARTQELKTSLQTFLRSTAASSKYIPVVSKNGGSVQVCCSEQLLACVGCLSRRIYLFLDNC</sequence>
<accession>A0AAD8YJS0</accession>
<dbReference type="Pfam" id="PF15633">
    <property type="entry name" value="Tox-ART-HYD1"/>
    <property type="match status" value="1"/>
</dbReference>
<feature type="domain" description="Tox-ART-HYD1" evidence="1">
    <location>
        <begin position="5"/>
        <end position="91"/>
    </location>
</feature>
<dbReference type="Proteomes" id="UP001224775">
    <property type="component" value="Unassembled WGS sequence"/>
</dbReference>
<proteinExistence type="predicted"/>
<organism evidence="2 3">
    <name type="scientific">Skeletonema marinoi</name>
    <dbReference type="NCBI Taxonomy" id="267567"/>
    <lineage>
        <taxon>Eukaryota</taxon>
        <taxon>Sar</taxon>
        <taxon>Stramenopiles</taxon>
        <taxon>Ochrophyta</taxon>
        <taxon>Bacillariophyta</taxon>
        <taxon>Coscinodiscophyceae</taxon>
        <taxon>Thalassiosirophycidae</taxon>
        <taxon>Thalassiosirales</taxon>
        <taxon>Skeletonemataceae</taxon>
        <taxon>Skeletonema</taxon>
        <taxon>Skeletonema marinoi-dohrnii complex</taxon>
    </lineage>
</organism>
<evidence type="ECO:0000313" key="2">
    <source>
        <dbReference type="EMBL" id="KAK1747668.1"/>
    </source>
</evidence>
<evidence type="ECO:0000313" key="3">
    <source>
        <dbReference type="Proteomes" id="UP001224775"/>
    </source>
</evidence>
<protein>
    <recommendedName>
        <fullName evidence="1">Tox-ART-HYD1 domain-containing protein</fullName>
    </recommendedName>
</protein>
<reference evidence="2" key="1">
    <citation type="submission" date="2023-06" db="EMBL/GenBank/DDBJ databases">
        <title>Survivors Of The Sea: Transcriptome response of Skeletonema marinoi to long-term dormancy.</title>
        <authorList>
            <person name="Pinder M.I.M."/>
            <person name="Kourtchenko O."/>
            <person name="Robertson E.K."/>
            <person name="Larsson T."/>
            <person name="Maumus F."/>
            <person name="Osuna-Cruz C.M."/>
            <person name="Vancaester E."/>
            <person name="Stenow R."/>
            <person name="Vandepoele K."/>
            <person name="Ploug H."/>
            <person name="Bruchert V."/>
            <person name="Godhe A."/>
            <person name="Topel M."/>
        </authorList>
    </citation>
    <scope>NUCLEOTIDE SEQUENCE</scope>
    <source>
        <strain evidence="2">R05AC</strain>
    </source>
</reference>
<dbReference type="InterPro" id="IPR028920">
    <property type="entry name" value="Tox-ART-HYD1_dom"/>
</dbReference>
<evidence type="ECO:0000259" key="1">
    <source>
        <dbReference type="Pfam" id="PF15633"/>
    </source>
</evidence>
<dbReference type="EMBL" id="JATAAI010000002">
    <property type="protein sequence ID" value="KAK1747668.1"/>
    <property type="molecule type" value="Genomic_DNA"/>
</dbReference>